<dbReference type="InterPro" id="IPR021842">
    <property type="entry name" value="DUF3435"/>
</dbReference>
<name>A0A7T7BI24_PENDI</name>
<dbReference type="Proteomes" id="UP000595662">
    <property type="component" value="Chromosome 1"/>
</dbReference>
<dbReference type="EMBL" id="CP060774">
    <property type="protein sequence ID" value="QQK40550.1"/>
    <property type="molecule type" value="Genomic_DNA"/>
</dbReference>
<dbReference type="GeneID" id="90952504"/>
<evidence type="ECO:0000313" key="2">
    <source>
        <dbReference type="EMBL" id="QQK40550.1"/>
    </source>
</evidence>
<dbReference type="VEuPathDB" id="FungiDB:PDIP_30550"/>
<accession>A0A7T7BI24</accession>
<proteinExistence type="predicted"/>
<feature type="region of interest" description="Disordered" evidence="1">
    <location>
        <begin position="24"/>
        <end position="48"/>
    </location>
</feature>
<dbReference type="AlphaFoldDB" id="A0A7T7BI24"/>
<protein>
    <submittedName>
        <fullName evidence="2">FluG domain-containing protein</fullName>
    </submittedName>
</protein>
<dbReference type="PANTHER" id="PTHR37535">
    <property type="entry name" value="FLUG DOMAIN PROTEIN"/>
    <property type="match status" value="1"/>
</dbReference>
<gene>
    <name evidence="2" type="ORF">Pdw03_3404</name>
</gene>
<dbReference type="RefSeq" id="XP_065955883.1">
    <property type="nucleotide sequence ID" value="XM_066100483.1"/>
</dbReference>
<reference evidence="2 3" key="1">
    <citation type="submission" date="2020-08" db="EMBL/GenBank/DDBJ databases">
        <title>The completed genome sequence of the pathogenic ascomycete fungus Penicillium digitatum.</title>
        <authorList>
            <person name="Wang M."/>
        </authorList>
    </citation>
    <scope>NUCLEOTIDE SEQUENCE [LARGE SCALE GENOMIC DNA]</scope>
    <source>
        <strain evidence="2 3">PdW03</strain>
    </source>
</reference>
<dbReference type="Pfam" id="PF11917">
    <property type="entry name" value="DUF3435"/>
    <property type="match status" value="1"/>
</dbReference>
<evidence type="ECO:0000256" key="1">
    <source>
        <dbReference type="SAM" id="MobiDB-lite"/>
    </source>
</evidence>
<evidence type="ECO:0000313" key="3">
    <source>
        <dbReference type="Proteomes" id="UP000595662"/>
    </source>
</evidence>
<dbReference type="PANTHER" id="PTHR37535:SF4">
    <property type="entry name" value="FLUG DOMAIN-CONTAINING PROTEIN"/>
    <property type="match status" value="1"/>
</dbReference>
<organism evidence="2 3">
    <name type="scientific">Penicillium digitatum</name>
    <name type="common">Green mold</name>
    <dbReference type="NCBI Taxonomy" id="36651"/>
    <lineage>
        <taxon>Eukaryota</taxon>
        <taxon>Fungi</taxon>
        <taxon>Dikarya</taxon>
        <taxon>Ascomycota</taxon>
        <taxon>Pezizomycotina</taxon>
        <taxon>Eurotiomycetes</taxon>
        <taxon>Eurotiomycetidae</taxon>
        <taxon>Eurotiales</taxon>
        <taxon>Aspergillaceae</taxon>
        <taxon>Penicillium</taxon>
    </lineage>
</organism>
<sequence length="188" mass="21394">MIVQFATVQLWSAIIGTRPGVLLPQDTSSPGNPVLGKRKRDNTFQSRPEGADGTKFFMHGDYRLAYCPIAQITAFAFHDGAFANTDLTLELIWRLRVSRGIPSLPLRWKPEVLNVPFLRCIERTPYGYGLDGSLPMTYDSNRHALKELGRDARFEDDVGQYNFRRWTANEVNSMLHAERDMMDPCSLL</sequence>